<dbReference type="EMBL" id="CP003021">
    <property type="protein sequence ID" value="AEM69030.1"/>
    <property type="molecule type" value="Genomic_DNA"/>
</dbReference>
<dbReference type="Proteomes" id="UP000008907">
    <property type="component" value="Chromosome"/>
</dbReference>
<evidence type="ECO:0000313" key="7">
    <source>
        <dbReference type="EMBL" id="AEM69030.1"/>
    </source>
</evidence>
<gene>
    <name evidence="6 7" type="primary">rsmG</name>
    <name evidence="7" type="ordered locus">MPUT_0694</name>
</gene>
<keyword evidence="1 6" id="KW-0963">Cytoplasm</keyword>
<evidence type="ECO:0000256" key="4">
    <source>
        <dbReference type="ARBA" id="ARBA00022679"/>
    </source>
</evidence>
<dbReference type="GO" id="GO:0070043">
    <property type="term" value="F:rRNA (guanine-N7-)-methyltransferase activity"/>
    <property type="evidence" value="ECO:0007669"/>
    <property type="project" value="UniProtKB-UniRule"/>
</dbReference>
<evidence type="ECO:0000256" key="3">
    <source>
        <dbReference type="ARBA" id="ARBA00022603"/>
    </source>
</evidence>
<dbReference type="InterPro" id="IPR003682">
    <property type="entry name" value="rRNA_ssu_MeTfrase_G"/>
</dbReference>
<keyword evidence="4 6" id="KW-0808">Transferase</keyword>
<comment type="subcellular location">
    <subcellularLocation>
        <location evidence="6">Cytoplasm</location>
    </subcellularLocation>
</comment>
<feature type="binding site" evidence="6">
    <location>
        <position position="80"/>
    </location>
    <ligand>
        <name>S-adenosyl-L-methionine</name>
        <dbReference type="ChEBI" id="CHEBI:59789"/>
    </ligand>
</feature>
<sequence length="232" mass="27176">MFNHWEIFDNYKNFAITEEIKTKLNLYYELLITENKKYNLTRITELNEVFEKHFLDSLLFVEEFEITNQKIADIGTGPGFPGLVLKIFFPEIKLTLIESNNKKVNFLKLVVDKLTLKDVEIINKRAEELTSQYKEAFEIIVSRAVAYLDIILEIGVQLLKVDGMFILLKGPRAYQEINDLKNKDQKLSLKLINTQKISDSGFGLRVNLFYKKLTHTNPIYPRKYSQIKKESK</sequence>
<dbReference type="AlphaFoldDB" id="A0A7U4EA01"/>
<comment type="similarity">
    <text evidence="6">Belongs to the methyltransferase superfamily. RNA methyltransferase RsmG family.</text>
</comment>
<evidence type="ECO:0000256" key="2">
    <source>
        <dbReference type="ARBA" id="ARBA00022552"/>
    </source>
</evidence>
<comment type="caution">
    <text evidence="6">Lacks conserved residue(s) required for the propagation of feature annotation.</text>
</comment>
<feature type="binding site" evidence="6">
    <location>
        <position position="143"/>
    </location>
    <ligand>
        <name>S-adenosyl-L-methionine</name>
        <dbReference type="ChEBI" id="CHEBI:59789"/>
    </ligand>
</feature>
<dbReference type="PANTHER" id="PTHR31760:SF0">
    <property type="entry name" value="S-ADENOSYL-L-METHIONINE-DEPENDENT METHYLTRANSFERASES SUPERFAMILY PROTEIN"/>
    <property type="match status" value="1"/>
</dbReference>
<dbReference type="NCBIfam" id="TIGR00138">
    <property type="entry name" value="rsmG_gidB"/>
    <property type="match status" value="1"/>
</dbReference>
<name>A0A7U4EA01_MYCPK</name>
<dbReference type="PIRSF" id="PIRSF003078">
    <property type="entry name" value="GidB"/>
    <property type="match status" value="1"/>
</dbReference>
<feature type="binding site" evidence="6">
    <location>
        <position position="75"/>
    </location>
    <ligand>
        <name>S-adenosyl-L-methionine</name>
        <dbReference type="ChEBI" id="CHEBI:59789"/>
    </ligand>
</feature>
<keyword evidence="3 6" id="KW-0489">Methyltransferase</keyword>
<comment type="function">
    <text evidence="6">Specifically methylates the N7 position of a guanine in 16S rRNA.</text>
</comment>
<protein>
    <recommendedName>
        <fullName evidence="6">Ribosomal RNA small subunit methyltransferase G</fullName>
        <ecNumber evidence="6">2.1.1.-</ecNumber>
    </recommendedName>
    <alternativeName>
        <fullName evidence="6">16S rRNA 7-methylguanosine methyltransferase</fullName>
        <shortName evidence="6">16S rRNA m7G methyltransferase</shortName>
    </alternativeName>
</protein>
<dbReference type="HAMAP" id="MF_00074">
    <property type="entry name" value="16SrRNA_methyltr_G"/>
    <property type="match status" value="1"/>
</dbReference>
<accession>A0A7U4EA01</accession>
<evidence type="ECO:0000256" key="5">
    <source>
        <dbReference type="ARBA" id="ARBA00022691"/>
    </source>
</evidence>
<feature type="binding site" evidence="6">
    <location>
        <begin position="126"/>
        <end position="127"/>
    </location>
    <ligand>
        <name>S-adenosyl-L-methionine</name>
        <dbReference type="ChEBI" id="CHEBI:59789"/>
    </ligand>
</feature>
<evidence type="ECO:0000313" key="8">
    <source>
        <dbReference type="Proteomes" id="UP000008907"/>
    </source>
</evidence>
<dbReference type="InterPro" id="IPR029063">
    <property type="entry name" value="SAM-dependent_MTases_sf"/>
</dbReference>
<proteinExistence type="inferred from homology"/>
<keyword evidence="5 6" id="KW-0949">S-adenosyl-L-methionine</keyword>
<dbReference type="EC" id="2.1.1.-" evidence="6"/>
<evidence type="ECO:0000256" key="1">
    <source>
        <dbReference type="ARBA" id="ARBA00022490"/>
    </source>
</evidence>
<reference evidence="7 8" key="1">
    <citation type="journal article" date="2011" name="J. Bacteriol.">
        <title>Genome Sequence of Mycoplasma putrefaciens Type Strain KS1.</title>
        <authorList>
            <person name="Calcutt M.J."/>
            <person name="Foecking M.F."/>
        </authorList>
    </citation>
    <scope>NUCLEOTIDE SEQUENCE [LARGE SCALE GENOMIC DNA]</scope>
    <source>
        <strain evidence="8">ATCC 15718 / NCTC 10155 / C30 KS-1 / KS-1</strain>
    </source>
</reference>
<dbReference type="PANTHER" id="PTHR31760">
    <property type="entry name" value="S-ADENOSYL-L-METHIONINE-DEPENDENT METHYLTRANSFERASES SUPERFAMILY PROTEIN"/>
    <property type="match status" value="1"/>
</dbReference>
<dbReference type="KEGG" id="mpf:MPUT_0694"/>
<dbReference type="SUPFAM" id="SSF53335">
    <property type="entry name" value="S-adenosyl-L-methionine-dependent methyltransferases"/>
    <property type="match status" value="1"/>
</dbReference>
<dbReference type="Gene3D" id="3.40.50.150">
    <property type="entry name" value="Vaccinia Virus protein VP39"/>
    <property type="match status" value="1"/>
</dbReference>
<keyword evidence="2 6" id="KW-0698">rRNA processing</keyword>
<dbReference type="GO" id="GO:0005829">
    <property type="term" value="C:cytosol"/>
    <property type="evidence" value="ECO:0007669"/>
    <property type="project" value="TreeGrafter"/>
</dbReference>
<dbReference type="RefSeq" id="WP_014035385.1">
    <property type="nucleotide sequence ID" value="NC_015946.1"/>
</dbReference>
<dbReference type="CDD" id="cd02440">
    <property type="entry name" value="AdoMet_MTases"/>
    <property type="match status" value="1"/>
</dbReference>
<organism evidence="7 8">
    <name type="scientific">Mycoplasma putrefaciens (strain ATCC 15718 / NCTC 10155 / C30 KS-1 / KS-1)</name>
    <dbReference type="NCBI Taxonomy" id="743965"/>
    <lineage>
        <taxon>Bacteria</taxon>
        <taxon>Bacillati</taxon>
        <taxon>Mycoplasmatota</taxon>
        <taxon>Mollicutes</taxon>
        <taxon>Mycoplasmataceae</taxon>
        <taxon>Mycoplasma</taxon>
    </lineage>
</organism>
<evidence type="ECO:0000256" key="6">
    <source>
        <dbReference type="HAMAP-Rule" id="MF_00074"/>
    </source>
</evidence>
<dbReference type="Pfam" id="PF02527">
    <property type="entry name" value="GidB"/>
    <property type="match status" value="1"/>
</dbReference>